<dbReference type="Pfam" id="PF02391">
    <property type="entry name" value="MoaE"/>
    <property type="match status" value="1"/>
</dbReference>
<comment type="function">
    <text evidence="6">Converts molybdopterin precursor Z into molybdopterin. This requires the incorporation of two sulfur atoms into precursor Z to generate a dithiolene group. The sulfur is provided by MoaD.</text>
</comment>
<dbReference type="SUPFAM" id="SSF54690">
    <property type="entry name" value="Molybdopterin synthase subunit MoaE"/>
    <property type="match status" value="1"/>
</dbReference>
<evidence type="ECO:0000256" key="8">
    <source>
        <dbReference type="ARBA" id="ARBA00029745"/>
    </source>
</evidence>
<dbReference type="InterPro" id="IPR036563">
    <property type="entry name" value="MoaE_sf"/>
</dbReference>
<comment type="catalytic activity">
    <reaction evidence="12">
        <text>2 [molybdopterin-synthase sulfur-carrier protein]-C-terminal-Gly-aminoethanethioate + cyclic pyranopterin phosphate + H2O = molybdopterin + 2 [molybdopterin-synthase sulfur-carrier protein]-C-terminal Gly-Gly + 2 H(+)</text>
        <dbReference type="Rhea" id="RHEA:26333"/>
        <dbReference type="Rhea" id="RHEA-COMP:12202"/>
        <dbReference type="Rhea" id="RHEA-COMP:19907"/>
        <dbReference type="ChEBI" id="CHEBI:15377"/>
        <dbReference type="ChEBI" id="CHEBI:15378"/>
        <dbReference type="ChEBI" id="CHEBI:58698"/>
        <dbReference type="ChEBI" id="CHEBI:59648"/>
        <dbReference type="ChEBI" id="CHEBI:90778"/>
        <dbReference type="ChEBI" id="CHEBI:232372"/>
        <dbReference type="EC" id="2.8.1.12"/>
    </reaction>
</comment>
<comment type="caution">
    <text evidence="13">The sequence shown here is derived from an EMBL/GenBank/DDBJ whole genome shotgun (WGS) entry which is preliminary data.</text>
</comment>
<dbReference type="GO" id="GO:0030366">
    <property type="term" value="F:molybdopterin synthase activity"/>
    <property type="evidence" value="ECO:0007669"/>
    <property type="project" value="UniProtKB-EC"/>
</dbReference>
<comment type="subunit">
    <text evidence="7">Heterotetramer of 2 MoaD subunits and 2 MoaE subunits. Also stable as homodimer. The enzyme changes between these two forms during catalysis.</text>
</comment>
<evidence type="ECO:0000256" key="11">
    <source>
        <dbReference type="ARBA" id="ARBA00032474"/>
    </source>
</evidence>
<evidence type="ECO:0000256" key="10">
    <source>
        <dbReference type="ARBA" id="ARBA00030781"/>
    </source>
</evidence>
<dbReference type="CDD" id="cd00756">
    <property type="entry name" value="MoaE"/>
    <property type="match status" value="1"/>
</dbReference>
<dbReference type="GO" id="GO:0006777">
    <property type="term" value="P:Mo-molybdopterin cofactor biosynthetic process"/>
    <property type="evidence" value="ECO:0007669"/>
    <property type="project" value="UniProtKB-KW"/>
</dbReference>
<evidence type="ECO:0000313" key="14">
    <source>
        <dbReference type="Proteomes" id="UP000294547"/>
    </source>
</evidence>
<dbReference type="InterPro" id="IPR003448">
    <property type="entry name" value="Mopterin_biosynth_MoaE"/>
</dbReference>
<name>A0A4R6RA26_9HYPH</name>
<sequence length="155" mass="16742">MPAVPDVRVQADDFDVGAEIERLHAGRRDVGAVASFLGLCRDEGGRLAALELEHYPGMAEAEIGRVAAEAALRWPDLTAVTVIHRFGRIAPGGRIVLVATASPHRGSAFAAAEFLMDFLKTRAPFWKKEHLAEGGDAGWVAAKSADDEQAGRWRR</sequence>
<evidence type="ECO:0000256" key="7">
    <source>
        <dbReference type="ARBA" id="ARBA00026066"/>
    </source>
</evidence>
<evidence type="ECO:0000256" key="6">
    <source>
        <dbReference type="ARBA" id="ARBA00025448"/>
    </source>
</evidence>
<dbReference type="RefSeq" id="WP_126539252.1">
    <property type="nucleotide sequence ID" value="NZ_BSPM01000007.1"/>
</dbReference>
<comment type="similarity">
    <text evidence="2">Belongs to the MoaE family.</text>
</comment>
<dbReference type="AlphaFoldDB" id="A0A4R6RA26"/>
<proteinExistence type="inferred from homology"/>
<comment type="pathway">
    <text evidence="1">Cofactor biosynthesis; molybdopterin biosynthesis.</text>
</comment>
<dbReference type="Gene3D" id="3.90.1170.40">
    <property type="entry name" value="Molybdopterin biosynthesis MoaE subunit"/>
    <property type="match status" value="1"/>
</dbReference>
<keyword evidence="14" id="KW-1185">Reference proteome</keyword>
<dbReference type="UniPathway" id="UPA00344"/>
<evidence type="ECO:0000256" key="4">
    <source>
        <dbReference type="ARBA" id="ARBA00013858"/>
    </source>
</evidence>
<evidence type="ECO:0000256" key="9">
    <source>
        <dbReference type="ARBA" id="ARBA00030407"/>
    </source>
</evidence>
<dbReference type="PANTHER" id="PTHR23404">
    <property type="entry name" value="MOLYBDOPTERIN SYNTHASE RELATED"/>
    <property type="match status" value="1"/>
</dbReference>
<gene>
    <name evidence="13" type="ORF">EDD54_3755</name>
</gene>
<evidence type="ECO:0000256" key="2">
    <source>
        <dbReference type="ARBA" id="ARBA00005426"/>
    </source>
</evidence>
<evidence type="ECO:0000256" key="12">
    <source>
        <dbReference type="ARBA" id="ARBA00049878"/>
    </source>
</evidence>
<reference evidence="13 14" key="1">
    <citation type="submission" date="2019-03" db="EMBL/GenBank/DDBJ databases">
        <title>Genomic Encyclopedia of Type Strains, Phase IV (KMG-IV): sequencing the most valuable type-strain genomes for metagenomic binning, comparative biology and taxonomic classification.</title>
        <authorList>
            <person name="Goeker M."/>
        </authorList>
    </citation>
    <scope>NUCLEOTIDE SEQUENCE [LARGE SCALE GENOMIC DNA]</scope>
    <source>
        <strain evidence="13 14">DSM 102969</strain>
    </source>
</reference>
<organism evidence="13 14">
    <name type="scientific">Oharaeibacter diazotrophicus</name>
    <dbReference type="NCBI Taxonomy" id="1920512"/>
    <lineage>
        <taxon>Bacteria</taxon>
        <taxon>Pseudomonadati</taxon>
        <taxon>Pseudomonadota</taxon>
        <taxon>Alphaproteobacteria</taxon>
        <taxon>Hyphomicrobiales</taxon>
        <taxon>Pleomorphomonadaceae</taxon>
        <taxon>Oharaeibacter</taxon>
    </lineage>
</organism>
<dbReference type="Proteomes" id="UP000294547">
    <property type="component" value="Unassembled WGS sequence"/>
</dbReference>
<dbReference type="OrthoDB" id="9803224at2"/>
<evidence type="ECO:0000256" key="3">
    <source>
        <dbReference type="ARBA" id="ARBA00011950"/>
    </source>
</evidence>
<accession>A0A4R6RA26</accession>
<evidence type="ECO:0000313" key="13">
    <source>
        <dbReference type="EMBL" id="TDP82486.1"/>
    </source>
</evidence>
<keyword evidence="5" id="KW-0501">Molybdenum cofactor biosynthesis</keyword>
<protein>
    <recommendedName>
        <fullName evidence="4">Molybdopterin synthase catalytic subunit</fullName>
        <ecNumber evidence="3">2.8.1.12</ecNumber>
    </recommendedName>
    <alternativeName>
        <fullName evidence="10">MPT synthase subunit 2</fullName>
    </alternativeName>
    <alternativeName>
        <fullName evidence="8">Molybdenum cofactor biosynthesis protein E</fullName>
    </alternativeName>
    <alternativeName>
        <fullName evidence="9">Molybdopterin-converting factor large subunit</fullName>
    </alternativeName>
    <alternativeName>
        <fullName evidence="11">Molybdopterin-converting factor subunit 2</fullName>
    </alternativeName>
</protein>
<dbReference type="EMBL" id="SNXY01000010">
    <property type="protein sequence ID" value="TDP82486.1"/>
    <property type="molecule type" value="Genomic_DNA"/>
</dbReference>
<evidence type="ECO:0000256" key="5">
    <source>
        <dbReference type="ARBA" id="ARBA00023150"/>
    </source>
</evidence>
<evidence type="ECO:0000256" key="1">
    <source>
        <dbReference type="ARBA" id="ARBA00005046"/>
    </source>
</evidence>
<dbReference type="EC" id="2.8.1.12" evidence="3"/>